<evidence type="ECO:0000256" key="3">
    <source>
        <dbReference type="ARBA" id="ARBA00012513"/>
    </source>
</evidence>
<evidence type="ECO:0000313" key="17">
    <source>
        <dbReference type="Proteomes" id="UP000241394"/>
    </source>
</evidence>
<proteinExistence type="inferred from homology"/>
<evidence type="ECO:0000259" key="14">
    <source>
        <dbReference type="PROSITE" id="PS50011"/>
    </source>
</evidence>
<comment type="cofactor">
    <cofactor evidence="1">
        <name>Mn(2+)</name>
        <dbReference type="ChEBI" id="CHEBI:29035"/>
    </cofactor>
</comment>
<reference evidence="17" key="2">
    <citation type="journal article" date="2018" name="BMC Genomics">
        <title>A manually annotated Actinidia chinensis var. chinensis (kiwifruit) genome highlights the challenges associated with draft genomes and gene prediction in plants.</title>
        <authorList>
            <person name="Pilkington S.M."/>
            <person name="Crowhurst R."/>
            <person name="Hilario E."/>
            <person name="Nardozza S."/>
            <person name="Fraser L."/>
            <person name="Peng Y."/>
            <person name="Gunaseelan K."/>
            <person name="Simpson R."/>
            <person name="Tahir J."/>
            <person name="Deroles S.C."/>
            <person name="Templeton K."/>
            <person name="Luo Z."/>
            <person name="Davy M."/>
            <person name="Cheng C."/>
            <person name="McNeilage M."/>
            <person name="Scaglione D."/>
            <person name="Liu Y."/>
            <person name="Zhang Q."/>
            <person name="Datson P."/>
            <person name="De Silva N."/>
            <person name="Gardiner S.E."/>
            <person name="Bassett H."/>
            <person name="Chagne D."/>
            <person name="McCallum J."/>
            <person name="Dzierzon H."/>
            <person name="Deng C."/>
            <person name="Wang Y.Y."/>
            <person name="Barron L."/>
            <person name="Manako K."/>
            <person name="Bowen J."/>
            <person name="Foster T.M."/>
            <person name="Erridge Z.A."/>
            <person name="Tiffin H."/>
            <person name="Waite C.N."/>
            <person name="Davies K.M."/>
            <person name="Grierson E.P."/>
            <person name="Laing W.A."/>
            <person name="Kirk R."/>
            <person name="Chen X."/>
            <person name="Wood M."/>
            <person name="Montefiori M."/>
            <person name="Brummell D.A."/>
            <person name="Schwinn K.E."/>
            <person name="Catanach A."/>
            <person name="Fullerton C."/>
            <person name="Li D."/>
            <person name="Meiyalaghan S."/>
            <person name="Nieuwenhuizen N."/>
            <person name="Read N."/>
            <person name="Prakash R."/>
            <person name="Hunter D."/>
            <person name="Zhang H."/>
            <person name="McKenzie M."/>
            <person name="Knabel M."/>
            <person name="Harris A."/>
            <person name="Allan A.C."/>
            <person name="Gleave A."/>
            <person name="Chen A."/>
            <person name="Janssen B.J."/>
            <person name="Plunkett B."/>
            <person name="Ampomah-Dwamena C."/>
            <person name="Voogd C."/>
            <person name="Leif D."/>
            <person name="Lafferty D."/>
            <person name="Souleyre E.J.F."/>
            <person name="Varkonyi-Gasic E."/>
            <person name="Gambi F."/>
            <person name="Hanley J."/>
            <person name="Yao J.L."/>
            <person name="Cheung J."/>
            <person name="David K.M."/>
            <person name="Warren B."/>
            <person name="Marsh K."/>
            <person name="Snowden K.C."/>
            <person name="Lin-Wang K."/>
            <person name="Brian L."/>
            <person name="Martinez-Sanchez M."/>
            <person name="Wang M."/>
            <person name="Ileperuma N."/>
            <person name="Macnee N."/>
            <person name="Campin R."/>
            <person name="McAtee P."/>
            <person name="Drummond R.S.M."/>
            <person name="Espley R.V."/>
            <person name="Ireland H.S."/>
            <person name="Wu R."/>
            <person name="Atkinson R.G."/>
            <person name="Karunairetnam S."/>
            <person name="Bulley S."/>
            <person name="Chunkath S."/>
            <person name="Hanley Z."/>
            <person name="Storey R."/>
            <person name="Thrimawithana A.H."/>
            <person name="Thomson S."/>
            <person name="David C."/>
            <person name="Testolin R."/>
            <person name="Huang H."/>
            <person name="Hellens R.P."/>
            <person name="Schaffer R.J."/>
        </authorList>
    </citation>
    <scope>NUCLEOTIDE SEQUENCE [LARGE SCALE GENOMIC DNA]</scope>
    <source>
        <strain evidence="17">cv. Red5</strain>
    </source>
</reference>
<evidence type="ECO:0000256" key="11">
    <source>
        <dbReference type="ARBA" id="ARBA00058225"/>
    </source>
</evidence>
<evidence type="ECO:0000256" key="9">
    <source>
        <dbReference type="ARBA" id="ARBA00047899"/>
    </source>
</evidence>
<dbReference type="FunCoup" id="A0A2R6PL29">
    <property type="interactions" value="1806"/>
</dbReference>
<evidence type="ECO:0000256" key="1">
    <source>
        <dbReference type="ARBA" id="ARBA00001936"/>
    </source>
</evidence>
<evidence type="ECO:0000256" key="4">
    <source>
        <dbReference type="ARBA" id="ARBA00022527"/>
    </source>
</evidence>
<feature type="domain" description="Protein kinase" evidence="14">
    <location>
        <begin position="26"/>
        <end position="284"/>
    </location>
</feature>
<gene>
    <name evidence="16" type="ORF">CEY00_Acc27376</name>
</gene>
<evidence type="ECO:0000256" key="13">
    <source>
        <dbReference type="RuleBase" id="RU000304"/>
    </source>
</evidence>
<dbReference type="AlphaFoldDB" id="A0A2R6PL29"/>
<dbReference type="Gene3D" id="1.10.510.10">
    <property type="entry name" value="Transferase(Phosphotransferase) domain 1"/>
    <property type="match status" value="1"/>
</dbReference>
<evidence type="ECO:0000256" key="2">
    <source>
        <dbReference type="ARBA" id="ARBA00006234"/>
    </source>
</evidence>
<keyword evidence="5" id="KW-0808">Transferase</keyword>
<dbReference type="EC" id="2.7.11.1" evidence="3"/>
<keyword evidence="6 12" id="KW-0547">Nucleotide-binding</keyword>
<dbReference type="PROSITE" id="PS50816">
    <property type="entry name" value="NAF"/>
    <property type="match status" value="1"/>
</dbReference>
<evidence type="ECO:0000256" key="7">
    <source>
        <dbReference type="ARBA" id="ARBA00022777"/>
    </source>
</evidence>
<dbReference type="GO" id="GO:0007165">
    <property type="term" value="P:signal transduction"/>
    <property type="evidence" value="ECO:0007669"/>
    <property type="project" value="InterPro"/>
</dbReference>
<feature type="domain" description="NAF" evidence="15">
    <location>
        <begin position="306"/>
        <end position="330"/>
    </location>
</feature>
<dbReference type="InterPro" id="IPR018451">
    <property type="entry name" value="NAF/FISL_domain"/>
</dbReference>
<evidence type="ECO:0000256" key="10">
    <source>
        <dbReference type="ARBA" id="ARBA00048679"/>
    </source>
</evidence>
<protein>
    <recommendedName>
        <fullName evidence="3">non-specific serine/threonine protein kinase</fullName>
        <ecNumber evidence="3">2.7.11.1</ecNumber>
    </recommendedName>
</protein>
<dbReference type="PROSITE" id="PS50011">
    <property type="entry name" value="PROTEIN_KINASE_DOM"/>
    <property type="match status" value="1"/>
</dbReference>
<dbReference type="OrthoDB" id="193931at2759"/>
<dbReference type="InterPro" id="IPR017441">
    <property type="entry name" value="Protein_kinase_ATP_BS"/>
</dbReference>
<reference evidence="16 17" key="1">
    <citation type="submission" date="2017-07" db="EMBL/GenBank/DDBJ databases">
        <title>An improved, manually edited Actinidia chinensis var. chinensis (kiwifruit) genome highlights the challenges associated with draft genomes and gene prediction in plants.</title>
        <authorList>
            <person name="Pilkington S."/>
            <person name="Crowhurst R."/>
            <person name="Hilario E."/>
            <person name="Nardozza S."/>
            <person name="Fraser L."/>
            <person name="Peng Y."/>
            <person name="Gunaseelan K."/>
            <person name="Simpson R."/>
            <person name="Tahir J."/>
            <person name="Deroles S."/>
            <person name="Templeton K."/>
            <person name="Luo Z."/>
            <person name="Davy M."/>
            <person name="Cheng C."/>
            <person name="Mcneilage M."/>
            <person name="Scaglione D."/>
            <person name="Liu Y."/>
            <person name="Zhang Q."/>
            <person name="Datson P."/>
            <person name="De Silva N."/>
            <person name="Gardiner S."/>
            <person name="Bassett H."/>
            <person name="Chagne D."/>
            <person name="Mccallum J."/>
            <person name="Dzierzon H."/>
            <person name="Deng C."/>
            <person name="Wang Y.-Y."/>
            <person name="Barron N."/>
            <person name="Manako K."/>
            <person name="Bowen J."/>
            <person name="Foster T."/>
            <person name="Erridge Z."/>
            <person name="Tiffin H."/>
            <person name="Waite C."/>
            <person name="Davies K."/>
            <person name="Grierson E."/>
            <person name="Laing W."/>
            <person name="Kirk R."/>
            <person name="Chen X."/>
            <person name="Wood M."/>
            <person name="Montefiori M."/>
            <person name="Brummell D."/>
            <person name="Schwinn K."/>
            <person name="Catanach A."/>
            <person name="Fullerton C."/>
            <person name="Li D."/>
            <person name="Meiyalaghan S."/>
            <person name="Nieuwenhuizen N."/>
            <person name="Read N."/>
            <person name="Prakash R."/>
            <person name="Hunter D."/>
            <person name="Zhang H."/>
            <person name="Mckenzie M."/>
            <person name="Knabel M."/>
            <person name="Harris A."/>
            <person name="Allan A."/>
            <person name="Chen A."/>
            <person name="Janssen B."/>
            <person name="Plunkett B."/>
            <person name="Dwamena C."/>
            <person name="Voogd C."/>
            <person name="Leif D."/>
            <person name="Lafferty D."/>
            <person name="Souleyre E."/>
            <person name="Varkonyi-Gasic E."/>
            <person name="Gambi F."/>
            <person name="Hanley J."/>
            <person name="Yao J.-L."/>
            <person name="Cheung J."/>
            <person name="David K."/>
            <person name="Warren B."/>
            <person name="Marsh K."/>
            <person name="Snowden K."/>
            <person name="Lin-Wang K."/>
            <person name="Brian L."/>
            <person name="Martinez-Sanchez M."/>
            <person name="Wang M."/>
            <person name="Ileperuma N."/>
            <person name="Macnee N."/>
            <person name="Campin R."/>
            <person name="Mcatee P."/>
            <person name="Drummond R."/>
            <person name="Espley R."/>
            <person name="Ireland H."/>
            <person name="Wu R."/>
            <person name="Atkinson R."/>
            <person name="Karunairetnam S."/>
            <person name="Bulley S."/>
            <person name="Chunkath S."/>
            <person name="Hanley Z."/>
            <person name="Storey R."/>
            <person name="Thrimawithana A."/>
            <person name="Thomson S."/>
            <person name="David C."/>
            <person name="Testolin R."/>
        </authorList>
    </citation>
    <scope>NUCLEOTIDE SEQUENCE [LARGE SCALE GENOMIC DNA]</scope>
    <source>
        <strain evidence="17">cv. Red5</strain>
        <tissue evidence="16">Young leaf</tissue>
    </source>
</reference>
<feature type="binding site" evidence="12">
    <location>
        <position position="55"/>
    </location>
    <ligand>
        <name>ATP</name>
        <dbReference type="ChEBI" id="CHEBI:30616"/>
    </ligand>
</feature>
<evidence type="ECO:0000256" key="5">
    <source>
        <dbReference type="ARBA" id="ARBA00022679"/>
    </source>
</evidence>
<dbReference type="PROSITE" id="PS00107">
    <property type="entry name" value="PROTEIN_KINASE_ATP"/>
    <property type="match status" value="1"/>
</dbReference>
<evidence type="ECO:0000256" key="12">
    <source>
        <dbReference type="PROSITE-ProRule" id="PRU10141"/>
    </source>
</evidence>
<evidence type="ECO:0000256" key="8">
    <source>
        <dbReference type="ARBA" id="ARBA00022840"/>
    </source>
</evidence>
<dbReference type="InterPro" id="IPR004041">
    <property type="entry name" value="NAF_dom"/>
</dbReference>
<dbReference type="Pfam" id="PF03822">
    <property type="entry name" value="NAF"/>
    <property type="match status" value="1"/>
</dbReference>
<dbReference type="EMBL" id="NKQK01000024">
    <property type="protein sequence ID" value="PSR92777.1"/>
    <property type="molecule type" value="Genomic_DNA"/>
</dbReference>
<dbReference type="InterPro" id="IPR011009">
    <property type="entry name" value="Kinase-like_dom_sf"/>
</dbReference>
<dbReference type="FunFam" id="1.10.510.10:FF:000571">
    <property type="entry name" value="Maternal embryonic leucine zipper kinase"/>
    <property type="match status" value="1"/>
</dbReference>
<comment type="catalytic activity">
    <reaction evidence="9">
        <text>L-threonyl-[protein] + ATP = O-phospho-L-threonyl-[protein] + ADP + H(+)</text>
        <dbReference type="Rhea" id="RHEA:46608"/>
        <dbReference type="Rhea" id="RHEA-COMP:11060"/>
        <dbReference type="Rhea" id="RHEA-COMP:11605"/>
        <dbReference type="ChEBI" id="CHEBI:15378"/>
        <dbReference type="ChEBI" id="CHEBI:30013"/>
        <dbReference type="ChEBI" id="CHEBI:30616"/>
        <dbReference type="ChEBI" id="CHEBI:61977"/>
        <dbReference type="ChEBI" id="CHEBI:456216"/>
        <dbReference type="EC" id="2.7.11.1"/>
    </reaction>
</comment>
<dbReference type="InParanoid" id="A0A2R6PL29"/>
<dbReference type="Gene3D" id="3.30.310.80">
    <property type="entry name" value="Kinase associated domain 1, KA1"/>
    <property type="match status" value="1"/>
</dbReference>
<dbReference type="Proteomes" id="UP000241394">
    <property type="component" value="Chromosome LG24"/>
</dbReference>
<keyword evidence="8 12" id="KW-0067">ATP-binding</keyword>
<evidence type="ECO:0000259" key="15">
    <source>
        <dbReference type="PROSITE" id="PS50816"/>
    </source>
</evidence>
<dbReference type="Gramene" id="PSR92777">
    <property type="protein sequence ID" value="PSR92777"/>
    <property type="gene ID" value="CEY00_Acc27376"/>
</dbReference>
<sequence length="431" mass="47877">MERPAPPRSSAATTTTTTNGIILGKYRLGRLLGRGSFAKVYLAQSLSNNTTVAIKVIDKAKTVDAAMEPRIVREVAAMRRLSHHPNILQIHEVMATKTKIYLVMDLAAGGDLSTALSRRRCRLPESGARRYFQQLVSALHFCHRQGVVHRDVKPQNLLLDSDGTLKISDFGLAALLENRENLLLHTACGTPAFAAPEVIRRGGGGYDGAKADAWSCGVILFVFLAGNLPFDDSNLAAMYQKICRREFQFPDWISKQSKFIIYRLLDPNPISRMTLEALIDHSWFKKSLQLDPSEQNPPPKFCKFEANRETMNAFDIISMSSGLDLSGLFEPSLSSERERRFTAKASSVEAVEETVGEAGERLGYKVDREKGRRNIGLLKGRVLLEFEILVVAKGLVMVVVRVVGVGFEDVNWEDLRVGFGDIALDWHNEGS</sequence>
<comment type="similarity">
    <text evidence="2">Belongs to the protein kinase superfamily. CAMK Ser/Thr protein kinase family. SNF1 subfamily.</text>
</comment>
<dbReference type="InterPro" id="IPR008271">
    <property type="entry name" value="Ser/Thr_kinase_AS"/>
</dbReference>
<dbReference type="PANTHER" id="PTHR43895:SF33">
    <property type="entry name" value="PROTEIN KINASE DOMAIN-CONTAINING PROTEIN"/>
    <property type="match status" value="1"/>
</dbReference>
<comment type="catalytic activity">
    <reaction evidence="10">
        <text>L-seryl-[protein] + ATP = O-phospho-L-seryl-[protein] + ADP + H(+)</text>
        <dbReference type="Rhea" id="RHEA:17989"/>
        <dbReference type="Rhea" id="RHEA-COMP:9863"/>
        <dbReference type="Rhea" id="RHEA-COMP:11604"/>
        <dbReference type="ChEBI" id="CHEBI:15378"/>
        <dbReference type="ChEBI" id="CHEBI:29999"/>
        <dbReference type="ChEBI" id="CHEBI:30616"/>
        <dbReference type="ChEBI" id="CHEBI:83421"/>
        <dbReference type="ChEBI" id="CHEBI:456216"/>
        <dbReference type="EC" id="2.7.11.1"/>
    </reaction>
</comment>
<keyword evidence="7 16" id="KW-0418">Kinase</keyword>
<organism evidence="16 17">
    <name type="scientific">Actinidia chinensis var. chinensis</name>
    <name type="common">Chinese soft-hair kiwi</name>
    <dbReference type="NCBI Taxonomy" id="1590841"/>
    <lineage>
        <taxon>Eukaryota</taxon>
        <taxon>Viridiplantae</taxon>
        <taxon>Streptophyta</taxon>
        <taxon>Embryophyta</taxon>
        <taxon>Tracheophyta</taxon>
        <taxon>Spermatophyta</taxon>
        <taxon>Magnoliopsida</taxon>
        <taxon>eudicotyledons</taxon>
        <taxon>Gunneridae</taxon>
        <taxon>Pentapetalae</taxon>
        <taxon>asterids</taxon>
        <taxon>Ericales</taxon>
        <taxon>Actinidiaceae</taxon>
        <taxon>Actinidia</taxon>
    </lineage>
</organism>
<dbReference type="InterPro" id="IPR000719">
    <property type="entry name" value="Prot_kinase_dom"/>
</dbReference>
<comment type="caution">
    <text evidence="16">The sequence shown here is derived from an EMBL/GenBank/DDBJ whole genome shotgun (WGS) entry which is preliminary data.</text>
</comment>
<dbReference type="FunFam" id="3.30.200.20:FF:000627">
    <property type="entry name" value="Non-specific serine/threonine protein kinase"/>
    <property type="match status" value="1"/>
</dbReference>
<evidence type="ECO:0000256" key="6">
    <source>
        <dbReference type="ARBA" id="ARBA00022741"/>
    </source>
</evidence>
<accession>A0A2R6PL29</accession>
<dbReference type="SMART" id="SM00220">
    <property type="entry name" value="S_TKc"/>
    <property type="match status" value="1"/>
</dbReference>
<dbReference type="SUPFAM" id="SSF56112">
    <property type="entry name" value="Protein kinase-like (PK-like)"/>
    <property type="match status" value="1"/>
</dbReference>
<dbReference type="STRING" id="1590841.A0A2R6PL29"/>
<keyword evidence="17" id="KW-1185">Reference proteome</keyword>
<comment type="function">
    <text evidence="11">CIPK serine-threonine protein kinases interact with CBL proteins. Binding of a CBL protein to the regulatory NAF domain of CIPK protein lead to the activation of the kinase in a calcium-dependent manner.</text>
</comment>
<dbReference type="PROSITE" id="PS00108">
    <property type="entry name" value="PROTEIN_KINASE_ST"/>
    <property type="match status" value="1"/>
</dbReference>
<dbReference type="GO" id="GO:0106310">
    <property type="term" value="F:protein serine kinase activity"/>
    <property type="evidence" value="ECO:0007669"/>
    <property type="project" value="RHEA"/>
</dbReference>
<evidence type="ECO:0000313" key="16">
    <source>
        <dbReference type="EMBL" id="PSR92777.1"/>
    </source>
</evidence>
<dbReference type="Gene3D" id="3.30.200.20">
    <property type="entry name" value="Phosphorylase Kinase, domain 1"/>
    <property type="match status" value="1"/>
</dbReference>
<keyword evidence="4 13" id="KW-0723">Serine/threonine-protein kinase</keyword>
<name>A0A2R6PL29_ACTCC</name>
<dbReference type="GO" id="GO:0004674">
    <property type="term" value="F:protein serine/threonine kinase activity"/>
    <property type="evidence" value="ECO:0007669"/>
    <property type="project" value="UniProtKB-KW"/>
</dbReference>
<dbReference type="CDD" id="cd12195">
    <property type="entry name" value="CIPK_C"/>
    <property type="match status" value="1"/>
</dbReference>
<dbReference type="PANTHER" id="PTHR43895">
    <property type="entry name" value="CALCIUM/CALMODULIN-DEPENDENT PROTEIN KINASE KINASE-RELATED"/>
    <property type="match status" value="1"/>
</dbReference>
<dbReference type="GO" id="GO:0005524">
    <property type="term" value="F:ATP binding"/>
    <property type="evidence" value="ECO:0007669"/>
    <property type="project" value="UniProtKB-UniRule"/>
</dbReference>
<dbReference type="OMA" id="HRREYVV"/>
<dbReference type="Pfam" id="PF00069">
    <property type="entry name" value="Pkinase"/>
    <property type="match status" value="1"/>
</dbReference>